<name>A0A1G7NZN1_9LACT</name>
<evidence type="ECO:0000313" key="1">
    <source>
        <dbReference type="EMBL" id="SDF79451.1"/>
    </source>
</evidence>
<keyword evidence="2" id="KW-1185">Reference proteome</keyword>
<dbReference type="OrthoDB" id="395750at2"/>
<organism evidence="1 2">
    <name type="scientific">Facklamia miroungae</name>
    <dbReference type="NCBI Taxonomy" id="120956"/>
    <lineage>
        <taxon>Bacteria</taxon>
        <taxon>Bacillati</taxon>
        <taxon>Bacillota</taxon>
        <taxon>Bacilli</taxon>
        <taxon>Lactobacillales</taxon>
        <taxon>Aerococcaceae</taxon>
        <taxon>Facklamia</taxon>
    </lineage>
</organism>
<dbReference type="RefSeq" id="WP_090288778.1">
    <property type="nucleotide sequence ID" value="NZ_FNCK01000001.1"/>
</dbReference>
<dbReference type="EMBL" id="FNCK01000001">
    <property type="protein sequence ID" value="SDF79451.1"/>
    <property type="molecule type" value="Genomic_DNA"/>
</dbReference>
<gene>
    <name evidence="1" type="ORF">SAMN05421791_10169</name>
</gene>
<dbReference type="AlphaFoldDB" id="A0A1G7NZN1"/>
<accession>A0A1G7NZN1</accession>
<sequence length="399" mass="45892">MGIFDIFGWSGSHSNPQVRTSLSRKQLETLIQTTSNSVHFHRYAIQLCVNKLASALSLCKFETYKEYEKIEDHYWWKFNFEPNKNMNMHDFLYQLVHEMVYDERGALVIQNLEGDFVVAESYEVVEGSFIGNIYKNIHLYGGIVLNESYRESDVLRFQLPNKEVKAIVDGLYREYGRFLSVASEAYIRDRSLKLVLNIGSMFNQQPTEVENEDGEIEEVDPVDELMQHRFKNLFKGGDTLTPLEEGLEIETLFEGKGDEKQQAEIYNLFDSIINFTADAFGIPRGLLKGDVADVEAMTENFVTFTIRPLAKEIETELNRKLYKKEGLIKGSKIKLVTGTIQTYNVVSFAAAADKLIAASIATPNEMREALEWERIEQAKMDEIKVTKNYEQLEKSEDKE</sequence>
<dbReference type="Proteomes" id="UP000199708">
    <property type="component" value="Unassembled WGS sequence"/>
</dbReference>
<reference evidence="1 2" key="1">
    <citation type="submission" date="2016-10" db="EMBL/GenBank/DDBJ databases">
        <authorList>
            <person name="de Groot N.N."/>
        </authorList>
    </citation>
    <scope>NUCLEOTIDE SEQUENCE [LARGE SCALE GENOMIC DNA]</scope>
    <source>
        <strain evidence="1 2">ATCC BAA-466</strain>
    </source>
</reference>
<dbReference type="Pfam" id="PF04860">
    <property type="entry name" value="Phage_portal"/>
    <property type="match status" value="1"/>
</dbReference>
<dbReference type="STRING" id="120956.SAMN05421791_10169"/>
<proteinExistence type="predicted"/>
<dbReference type="InterPro" id="IPR006944">
    <property type="entry name" value="Phage/GTA_portal"/>
</dbReference>
<evidence type="ECO:0000313" key="2">
    <source>
        <dbReference type="Proteomes" id="UP000199708"/>
    </source>
</evidence>
<protein>
    <submittedName>
        <fullName evidence="1">Phage portal protein, HK97 family</fullName>
    </submittedName>
</protein>